<keyword evidence="1" id="KW-0255">Endonuclease</keyword>
<proteinExistence type="predicted"/>
<accession>A0AC61L563</accession>
<keyword evidence="1" id="KW-0540">Nuclease</keyword>
<keyword evidence="1" id="KW-0378">Hydrolase</keyword>
<evidence type="ECO:0000313" key="2">
    <source>
        <dbReference type="Proteomes" id="UP000248329"/>
    </source>
</evidence>
<reference evidence="1" key="1">
    <citation type="submission" date="2018-01" db="EMBL/GenBank/DDBJ databases">
        <authorList>
            <person name="Krukenberg V."/>
        </authorList>
    </citation>
    <scope>NUCLEOTIDE SEQUENCE</scope>
    <source>
        <strain evidence="1">E20ANME2</strain>
    </source>
</reference>
<dbReference type="EMBL" id="PQXF01000004">
    <property type="protein sequence ID" value="PXF61544.1"/>
    <property type="molecule type" value="Genomic_DNA"/>
</dbReference>
<gene>
    <name evidence="1" type="ORF">C4B59_03055</name>
</gene>
<comment type="caution">
    <text evidence="1">The sequence shown here is derived from an EMBL/GenBank/DDBJ whole genome shotgun (WGS) entry which is preliminary data.</text>
</comment>
<sequence>MYEGKMIWQFNHRASSIDYKGRIVPGRHDVIETDEYQLIDPNFSPIPRFWVYDKEINNRIKNNVKYLFGFRDITNASSERTSIFSFIPLTGVGHQMPLIFTEKKEPMVKAILATIFNSFVFDFISRQKLGGTHMTYFILKQLPVVLFESIDILYIDKIIDIVLKLSYTASDIVYFAHDLGYNGPPFRWDPEERAYLMAELDAIVAHLYGVTHDELDYILETFPIVKKKDIAKYGEYRTKRLIFEYYNNYKDLLEATQ</sequence>
<organism evidence="1 2">
    <name type="scientific">Candidatus Methanogaster sp</name>
    <dbReference type="NCBI Taxonomy" id="3386292"/>
    <lineage>
        <taxon>Archaea</taxon>
        <taxon>Methanobacteriati</taxon>
        <taxon>Methanobacteriota</taxon>
        <taxon>Stenosarchaea group</taxon>
        <taxon>Methanomicrobia</taxon>
        <taxon>Methanosarcinales</taxon>
        <taxon>ANME-2 cluster</taxon>
        <taxon>Candidatus Methanogasteraceae</taxon>
        <taxon>Candidatus Methanogaster</taxon>
    </lineage>
</organism>
<name>A0AC61L563_9EURY</name>
<dbReference type="Proteomes" id="UP000248329">
    <property type="component" value="Unassembled WGS sequence"/>
</dbReference>
<evidence type="ECO:0000313" key="1">
    <source>
        <dbReference type="EMBL" id="PXF61544.1"/>
    </source>
</evidence>
<protein>
    <submittedName>
        <fullName evidence="1">Restriction endonuclease</fullName>
    </submittedName>
</protein>